<evidence type="ECO:0000313" key="6">
    <source>
        <dbReference type="EMBL" id="MBB6014711.1"/>
    </source>
</evidence>
<comment type="subcellular location">
    <subcellularLocation>
        <location evidence="1">Periplasm</location>
    </subcellularLocation>
</comment>
<dbReference type="RefSeq" id="WP_183833095.1">
    <property type="nucleotide sequence ID" value="NZ_JACHEU010000009.1"/>
</dbReference>
<dbReference type="SUPFAM" id="SSF53850">
    <property type="entry name" value="Periplasmic binding protein-like II"/>
    <property type="match status" value="1"/>
</dbReference>
<dbReference type="GO" id="GO:0043190">
    <property type="term" value="C:ATP-binding cassette (ABC) transporter complex"/>
    <property type="evidence" value="ECO:0007669"/>
    <property type="project" value="InterPro"/>
</dbReference>
<keyword evidence="7" id="KW-1185">Reference proteome</keyword>
<dbReference type="PANTHER" id="PTHR30290">
    <property type="entry name" value="PERIPLASMIC BINDING COMPONENT OF ABC TRANSPORTER"/>
    <property type="match status" value="1"/>
</dbReference>
<evidence type="ECO:0000256" key="4">
    <source>
        <dbReference type="SAM" id="SignalP"/>
    </source>
</evidence>
<dbReference type="Gene3D" id="3.10.105.10">
    <property type="entry name" value="Dipeptide-binding Protein, Domain 3"/>
    <property type="match status" value="1"/>
</dbReference>
<reference evidence="6 7" key="1">
    <citation type="submission" date="2020-08" db="EMBL/GenBank/DDBJ databases">
        <title>Genomic Encyclopedia of Type Strains, Phase IV (KMG-IV): sequencing the most valuable type-strain genomes for metagenomic binning, comparative biology and taxonomic classification.</title>
        <authorList>
            <person name="Goeker M."/>
        </authorList>
    </citation>
    <scope>NUCLEOTIDE SEQUENCE [LARGE SCALE GENOMIC DNA]</scope>
    <source>
        <strain evidence="6 7">DSM 11099</strain>
    </source>
</reference>
<dbReference type="InterPro" id="IPR030678">
    <property type="entry name" value="Peptide/Ni-bd"/>
</dbReference>
<evidence type="ECO:0000256" key="3">
    <source>
        <dbReference type="ARBA" id="ARBA00022729"/>
    </source>
</evidence>
<organism evidence="6 7">
    <name type="scientific">Aquamicrobium lusatiense</name>
    <dbReference type="NCBI Taxonomy" id="89772"/>
    <lineage>
        <taxon>Bacteria</taxon>
        <taxon>Pseudomonadati</taxon>
        <taxon>Pseudomonadota</taxon>
        <taxon>Alphaproteobacteria</taxon>
        <taxon>Hyphomicrobiales</taxon>
        <taxon>Phyllobacteriaceae</taxon>
        <taxon>Aquamicrobium</taxon>
    </lineage>
</organism>
<feature type="signal peptide" evidence="4">
    <location>
        <begin position="1"/>
        <end position="23"/>
    </location>
</feature>
<dbReference type="GO" id="GO:0030288">
    <property type="term" value="C:outer membrane-bounded periplasmic space"/>
    <property type="evidence" value="ECO:0007669"/>
    <property type="project" value="UniProtKB-ARBA"/>
</dbReference>
<sequence length="515" mass="56809">MSLKAGMLALASGVCVLSAQTLASELRVAIPGDMRSHIPAGSTEPASTIPLSHVYEGLVGWTEDGTVAPMLAENLPEISEDGRTYTFTLRENLKFHDGSDLTAQSVVDSWNFLLDPKAAWSCRTYFNGSGAVKITNISAHEPRKVSFELEQPATTFLVQMARSDCGSAGIMAKAVVDAGGKTDRPIGTGPYEVTEINPGRFITMKRFDDYIERQEPMSGYVGKKARLIDTIKLVVIPDPAAAVAALKADEIDVWYRIEMRYLQDLQQDNAIHLSSARLPSFYTLPLQSTRTVLENPLLRQAMNYAINREEMTGALTEGRASPSSSIIPASSQFFDISEAHGFTYDPERARQLIKEAGYDGSLITISTNKNYAIMYETGVMVQAYLQDVGLNAEVEVLDFASQLPKYFSGEYDLMTFNYAITLDSALTVDRFTGMRAADASKVWNNAEARQLVTQLVATPVSERRSLYEKLHSLYMADPGLLIWASGEVTTAYRDRVKNYGAWAGEQPRFWGVSLE</sequence>
<comment type="caution">
    <text evidence="6">The sequence shown here is derived from an EMBL/GenBank/DDBJ whole genome shotgun (WGS) entry which is preliminary data.</text>
</comment>
<dbReference type="PIRSF" id="PIRSF002741">
    <property type="entry name" value="MppA"/>
    <property type="match status" value="1"/>
</dbReference>
<feature type="domain" description="Solute-binding protein family 5" evidence="5">
    <location>
        <begin position="67"/>
        <end position="420"/>
    </location>
</feature>
<keyword evidence="3 4" id="KW-0732">Signal</keyword>
<dbReference type="AlphaFoldDB" id="A0A7W9S5Y3"/>
<evidence type="ECO:0000259" key="5">
    <source>
        <dbReference type="Pfam" id="PF00496"/>
    </source>
</evidence>
<dbReference type="GO" id="GO:0015833">
    <property type="term" value="P:peptide transport"/>
    <property type="evidence" value="ECO:0007669"/>
    <property type="project" value="TreeGrafter"/>
</dbReference>
<gene>
    <name evidence="6" type="ORF">HNR59_004107</name>
</gene>
<dbReference type="GO" id="GO:1904680">
    <property type="term" value="F:peptide transmembrane transporter activity"/>
    <property type="evidence" value="ECO:0007669"/>
    <property type="project" value="TreeGrafter"/>
</dbReference>
<dbReference type="Proteomes" id="UP000533306">
    <property type="component" value="Unassembled WGS sequence"/>
</dbReference>
<dbReference type="Pfam" id="PF00496">
    <property type="entry name" value="SBP_bac_5"/>
    <property type="match status" value="1"/>
</dbReference>
<accession>A0A7W9S5Y3</accession>
<dbReference type="CDD" id="cd00995">
    <property type="entry name" value="PBP2_NikA_DppA_OppA_like"/>
    <property type="match status" value="1"/>
</dbReference>
<comment type="similarity">
    <text evidence="2">Belongs to the bacterial solute-binding protein 5 family.</text>
</comment>
<protein>
    <submittedName>
        <fullName evidence="6">Peptide/nickel transport system substrate-binding protein</fullName>
    </submittedName>
</protein>
<name>A0A7W9S5Y3_9HYPH</name>
<dbReference type="InterPro" id="IPR000914">
    <property type="entry name" value="SBP_5_dom"/>
</dbReference>
<evidence type="ECO:0000313" key="7">
    <source>
        <dbReference type="Proteomes" id="UP000533306"/>
    </source>
</evidence>
<feature type="chain" id="PRO_5031556577" evidence="4">
    <location>
        <begin position="24"/>
        <end position="515"/>
    </location>
</feature>
<dbReference type="Gene3D" id="3.40.190.10">
    <property type="entry name" value="Periplasmic binding protein-like II"/>
    <property type="match status" value="1"/>
</dbReference>
<proteinExistence type="inferred from homology"/>
<evidence type="ECO:0000256" key="1">
    <source>
        <dbReference type="ARBA" id="ARBA00004418"/>
    </source>
</evidence>
<evidence type="ECO:0000256" key="2">
    <source>
        <dbReference type="ARBA" id="ARBA00005695"/>
    </source>
</evidence>
<dbReference type="PANTHER" id="PTHR30290:SF38">
    <property type="entry name" value="D,D-DIPEPTIDE-BINDING PERIPLASMIC PROTEIN DDPA-RELATED"/>
    <property type="match status" value="1"/>
</dbReference>
<dbReference type="InterPro" id="IPR039424">
    <property type="entry name" value="SBP_5"/>
</dbReference>
<dbReference type="EMBL" id="JACHEU010000009">
    <property type="protein sequence ID" value="MBB6014711.1"/>
    <property type="molecule type" value="Genomic_DNA"/>
</dbReference>